<feature type="transmembrane region" description="Helical" evidence="1">
    <location>
        <begin position="208"/>
        <end position="229"/>
    </location>
</feature>
<comment type="caution">
    <text evidence="2">The sequence shown here is derived from an EMBL/GenBank/DDBJ whole genome shotgun (WGS) entry which is preliminary data.</text>
</comment>
<dbReference type="GeneID" id="81602319"/>
<evidence type="ECO:0000313" key="2">
    <source>
        <dbReference type="EMBL" id="KAJ5444822.1"/>
    </source>
</evidence>
<reference evidence="2" key="1">
    <citation type="submission" date="2022-12" db="EMBL/GenBank/DDBJ databases">
        <authorList>
            <person name="Petersen C."/>
        </authorList>
    </citation>
    <scope>NUCLEOTIDE SEQUENCE</scope>
    <source>
        <strain evidence="2">IBT 16125</strain>
    </source>
</reference>
<dbReference type="EMBL" id="JAPVEA010000007">
    <property type="protein sequence ID" value="KAJ5444822.1"/>
    <property type="molecule type" value="Genomic_DNA"/>
</dbReference>
<evidence type="ECO:0008006" key="4">
    <source>
        <dbReference type="Google" id="ProtNLM"/>
    </source>
</evidence>
<keyword evidence="1" id="KW-0472">Membrane</keyword>
<name>A0AAD6G160_9EURO</name>
<dbReference type="InterPro" id="IPR036941">
    <property type="entry name" value="Rcpt_L-dom_sf"/>
</dbReference>
<gene>
    <name evidence="2" type="ORF">N7458_008694</name>
</gene>
<protein>
    <recommendedName>
        <fullName evidence="4">Receptor L-domain domain-containing protein</fullName>
    </recommendedName>
</protein>
<dbReference type="Gene3D" id="3.80.20.20">
    <property type="entry name" value="Receptor L-domain"/>
    <property type="match status" value="1"/>
</dbReference>
<evidence type="ECO:0000313" key="3">
    <source>
        <dbReference type="Proteomes" id="UP001213681"/>
    </source>
</evidence>
<dbReference type="SUPFAM" id="SSF52058">
    <property type="entry name" value="L domain-like"/>
    <property type="match status" value="1"/>
</dbReference>
<reference evidence="2" key="2">
    <citation type="journal article" date="2023" name="IMA Fungus">
        <title>Comparative genomic study of the Penicillium genus elucidates a diverse pangenome and 15 lateral gene transfer events.</title>
        <authorList>
            <person name="Petersen C."/>
            <person name="Sorensen T."/>
            <person name="Nielsen M.R."/>
            <person name="Sondergaard T.E."/>
            <person name="Sorensen J.L."/>
            <person name="Fitzpatrick D.A."/>
            <person name="Frisvad J.C."/>
            <person name="Nielsen K.L."/>
        </authorList>
    </citation>
    <scope>NUCLEOTIDE SEQUENCE</scope>
    <source>
        <strain evidence="2">IBT 16125</strain>
    </source>
</reference>
<sequence>MLFLLIYRYRCILSLSLDYLTDARYTGSSNVVTSSQSDANNLANCDTLHGSITIASSVSGTITLNNIEEIKGSFTAERVSGLTGLVAPDLDTFKGALTLHSLGSLTSLTMDALSDVSSGISITGNSKLKALTMKDLEKVEGQLQLTGSFSSVSLPSLDEVNGETTIRGSKSMSCSTLNSLQSEGVYRGGFSCIASGSSGSSLSPGAKGGIAVGVILGVLFILLIPWYVLRARRHQKSQNMPKAAPHSPSIIVYNEKQTAPPNQPSLKTLLPRKPVGSTAAQLDGSSIYEVPMVSTPVREYHELDAGPVLSSHQRPINSDV</sequence>
<dbReference type="Proteomes" id="UP001213681">
    <property type="component" value="Unassembled WGS sequence"/>
</dbReference>
<proteinExistence type="predicted"/>
<evidence type="ECO:0000256" key="1">
    <source>
        <dbReference type="SAM" id="Phobius"/>
    </source>
</evidence>
<keyword evidence="1" id="KW-1133">Transmembrane helix</keyword>
<dbReference type="RefSeq" id="XP_056764902.1">
    <property type="nucleotide sequence ID" value="XM_056912076.1"/>
</dbReference>
<keyword evidence="3" id="KW-1185">Reference proteome</keyword>
<organism evidence="2 3">
    <name type="scientific">Penicillium daleae</name>
    <dbReference type="NCBI Taxonomy" id="63821"/>
    <lineage>
        <taxon>Eukaryota</taxon>
        <taxon>Fungi</taxon>
        <taxon>Dikarya</taxon>
        <taxon>Ascomycota</taxon>
        <taxon>Pezizomycotina</taxon>
        <taxon>Eurotiomycetes</taxon>
        <taxon>Eurotiomycetidae</taxon>
        <taxon>Eurotiales</taxon>
        <taxon>Aspergillaceae</taxon>
        <taxon>Penicillium</taxon>
    </lineage>
</organism>
<accession>A0AAD6G160</accession>
<keyword evidence="1" id="KW-0812">Transmembrane</keyword>
<dbReference type="AlphaFoldDB" id="A0AAD6G160"/>